<accession>A0A3Q9JN32</accession>
<gene>
    <name evidence="1" type="ORF">DM558_12185</name>
</gene>
<dbReference type="RefSeq" id="WP_127164231.1">
    <property type="nucleotide sequence ID" value="NZ_CP029822.1"/>
</dbReference>
<evidence type="ECO:0000313" key="1">
    <source>
        <dbReference type="EMBL" id="AZS51481.1"/>
    </source>
</evidence>
<keyword evidence="2" id="KW-1185">Reference proteome</keyword>
<sequence length="128" mass="13539">MSLSDILSQYTKLAGQLSGESQGSGLLGMAKSLIGNEAASTLIQKFLTNLSPDIIQKLSALKVLGDSSTPQPNSSESFIDLFKTLSEKFTNQDTNQQVADLAKPDNANLVGKALDIAKSLGINLDNLI</sequence>
<dbReference type="KEGG" id="emo:DM558_12185"/>
<organism evidence="1 2">
    <name type="scientific">Entomomonas moraniae</name>
    <dbReference type="NCBI Taxonomy" id="2213226"/>
    <lineage>
        <taxon>Bacteria</taxon>
        <taxon>Pseudomonadati</taxon>
        <taxon>Pseudomonadota</taxon>
        <taxon>Gammaproteobacteria</taxon>
        <taxon>Pseudomonadales</taxon>
        <taxon>Pseudomonadaceae</taxon>
        <taxon>Entomomonas</taxon>
    </lineage>
</organism>
<protein>
    <recommendedName>
        <fullName evidence="3">DUF937 domain-containing protein</fullName>
    </recommendedName>
</protein>
<reference evidence="2" key="1">
    <citation type="submission" date="2018-06" db="EMBL/GenBank/DDBJ databases">
        <title>Complete genome of Pseudomonas insecticola strain QZS01.</title>
        <authorList>
            <person name="Wang J."/>
            <person name="Su Q."/>
        </authorList>
    </citation>
    <scope>NUCLEOTIDE SEQUENCE [LARGE SCALE GENOMIC DNA]</scope>
    <source>
        <strain evidence="2">QZS01</strain>
    </source>
</reference>
<evidence type="ECO:0008006" key="3">
    <source>
        <dbReference type="Google" id="ProtNLM"/>
    </source>
</evidence>
<evidence type="ECO:0000313" key="2">
    <source>
        <dbReference type="Proteomes" id="UP000273143"/>
    </source>
</evidence>
<dbReference type="AlphaFoldDB" id="A0A3Q9JN32"/>
<proteinExistence type="predicted"/>
<dbReference type="EMBL" id="CP029822">
    <property type="protein sequence ID" value="AZS51481.1"/>
    <property type="molecule type" value="Genomic_DNA"/>
</dbReference>
<name>A0A3Q9JN32_9GAMM</name>
<dbReference type="Proteomes" id="UP000273143">
    <property type="component" value="Chromosome"/>
</dbReference>